<feature type="transmembrane region" description="Helical" evidence="1">
    <location>
        <begin position="160"/>
        <end position="180"/>
    </location>
</feature>
<keyword evidence="3" id="KW-1185">Reference proteome</keyword>
<evidence type="ECO:0000313" key="2">
    <source>
        <dbReference type="EMBL" id="RMZ97861.1"/>
    </source>
</evidence>
<organism evidence="2 3">
    <name type="scientific">Brachionus plicatilis</name>
    <name type="common">Marine rotifer</name>
    <name type="synonym">Brachionus muelleri</name>
    <dbReference type="NCBI Taxonomy" id="10195"/>
    <lineage>
        <taxon>Eukaryota</taxon>
        <taxon>Metazoa</taxon>
        <taxon>Spiralia</taxon>
        <taxon>Gnathifera</taxon>
        <taxon>Rotifera</taxon>
        <taxon>Eurotatoria</taxon>
        <taxon>Monogononta</taxon>
        <taxon>Pseudotrocha</taxon>
        <taxon>Ploima</taxon>
        <taxon>Brachionidae</taxon>
        <taxon>Brachionus</taxon>
    </lineage>
</organism>
<protein>
    <submittedName>
        <fullName evidence="2">Uncharacterized protein</fullName>
    </submittedName>
</protein>
<dbReference type="AlphaFoldDB" id="A0A3M7PFI3"/>
<sequence>MRIFALNCAKTSIVLLKANLAFILVFELLKYSSPNANLEKKSAESYEKGFTTRNDSLKKHDSSLDLLSRLTWLYTLNSDKIDITKIDYVQFMKNTSDQTKPIIKLKTLINMSEIIEFNMVKNCIKMALVFNINLTTILVNILLLSYLIVNQKISKNGFFFRVQLCINLFLFLTIIPFNVISMKRICGQLGVGTVFSTLNSKLWTYLDQIFVKSKMNLESLGVNTNDYVLVEVNSNLMLSQTHMPQKAQENSPLSSFHLNLFFIIFSVCSLGLYSYMVKETDECEPKTKQDIECQLDHFWQIKSKKLEKKSNNSLKWIIHSIFVIFFLSIWDMVDVLQFHRINSWEKTNLNFFNPQVSNYADFLVDLSRNKLSIRNTSEPVQITSNYLNRYDDSFYKQFFSHSEVKSNIADHNFSSELGFKVTTKIKGLFVVKMHAQFASDLLVIFLSLGCCYQLLSIEKYLEWLEYKKMFSIDRKYSI</sequence>
<proteinExistence type="predicted"/>
<feature type="transmembrane region" description="Helical" evidence="1">
    <location>
        <begin position="256"/>
        <end position="276"/>
    </location>
</feature>
<keyword evidence="1" id="KW-0812">Transmembrane</keyword>
<dbReference type="OrthoDB" id="10564555at2759"/>
<keyword evidence="1" id="KW-1133">Transmembrane helix</keyword>
<dbReference type="Proteomes" id="UP000276133">
    <property type="component" value="Unassembled WGS sequence"/>
</dbReference>
<accession>A0A3M7PFI3</accession>
<evidence type="ECO:0000313" key="3">
    <source>
        <dbReference type="Proteomes" id="UP000276133"/>
    </source>
</evidence>
<feature type="transmembrane region" description="Helical" evidence="1">
    <location>
        <begin position="316"/>
        <end position="336"/>
    </location>
</feature>
<name>A0A3M7PFI3_BRAPC</name>
<evidence type="ECO:0000256" key="1">
    <source>
        <dbReference type="SAM" id="Phobius"/>
    </source>
</evidence>
<comment type="caution">
    <text evidence="2">The sequence shown here is derived from an EMBL/GenBank/DDBJ whole genome shotgun (WGS) entry which is preliminary data.</text>
</comment>
<dbReference type="EMBL" id="REGN01011134">
    <property type="protein sequence ID" value="RMZ97861.1"/>
    <property type="molecule type" value="Genomic_DNA"/>
</dbReference>
<reference evidence="2 3" key="1">
    <citation type="journal article" date="2018" name="Sci. Rep.">
        <title>Genomic signatures of local adaptation to the degree of environmental predictability in rotifers.</title>
        <authorList>
            <person name="Franch-Gras L."/>
            <person name="Hahn C."/>
            <person name="Garcia-Roger E.M."/>
            <person name="Carmona M.J."/>
            <person name="Serra M."/>
            <person name="Gomez A."/>
        </authorList>
    </citation>
    <scope>NUCLEOTIDE SEQUENCE [LARGE SCALE GENOMIC DNA]</scope>
    <source>
        <strain evidence="2">HYR1</strain>
    </source>
</reference>
<keyword evidence="1" id="KW-0472">Membrane</keyword>
<feature type="transmembrane region" description="Helical" evidence="1">
    <location>
        <begin position="128"/>
        <end position="148"/>
    </location>
</feature>
<gene>
    <name evidence="2" type="ORF">BpHYR1_014787</name>
</gene>